<sequence length="171" mass="19628">MYAYELLYRNGDTPTANVDNMNPFSGDAATSSVITQLFTNLDMETILGNKRAFINFTHNHLVQQIPNLLPKERIVIEVLETVKIDQNLIKNLIALNKLGYKIALDDFIYRDELKPLIEIADIIKIDVLNLNKDQIARQLDPLSHFRGKLLAEKIEDKNQFGHCVDLGFHFF</sequence>
<dbReference type="SUPFAM" id="SSF141868">
    <property type="entry name" value="EAL domain-like"/>
    <property type="match status" value="1"/>
</dbReference>
<keyword evidence="2" id="KW-1185">Reference proteome</keyword>
<dbReference type="EMBL" id="LNYW01000033">
    <property type="protein sequence ID" value="KTD62480.1"/>
    <property type="molecule type" value="Genomic_DNA"/>
</dbReference>
<dbReference type="eggNOG" id="COG3434">
    <property type="taxonomic scope" value="Bacteria"/>
</dbReference>
<dbReference type="InterPro" id="IPR035919">
    <property type="entry name" value="EAL_sf"/>
</dbReference>
<accession>A0A0W0Z025</accession>
<dbReference type="Proteomes" id="UP000054600">
    <property type="component" value="Unassembled WGS sequence"/>
</dbReference>
<dbReference type="PATRIC" id="fig|1122169.6.peg.1362"/>
<evidence type="ECO:0000313" key="2">
    <source>
        <dbReference type="Proteomes" id="UP000054600"/>
    </source>
</evidence>
<comment type="caution">
    <text evidence="1">The sequence shown here is derived from an EMBL/GenBank/DDBJ whole genome shotgun (WGS) entry which is preliminary data.</text>
</comment>
<dbReference type="AlphaFoldDB" id="A0A0W0Z025"/>
<name>A0A0W0Z025_9GAMM</name>
<dbReference type="RefSeq" id="WP_018577907.1">
    <property type="nucleotide sequence ID" value="NZ_KB892415.1"/>
</dbReference>
<dbReference type="Gene3D" id="3.20.20.450">
    <property type="entry name" value="EAL domain"/>
    <property type="match status" value="1"/>
</dbReference>
<dbReference type="STRING" id="1122169.Lsha_1180"/>
<organism evidence="1 2">
    <name type="scientific">Legionella shakespearei DSM 23087</name>
    <dbReference type="NCBI Taxonomy" id="1122169"/>
    <lineage>
        <taxon>Bacteria</taxon>
        <taxon>Pseudomonadati</taxon>
        <taxon>Pseudomonadota</taxon>
        <taxon>Gammaproteobacteria</taxon>
        <taxon>Legionellales</taxon>
        <taxon>Legionellaceae</taxon>
        <taxon>Legionella</taxon>
    </lineage>
</organism>
<evidence type="ECO:0000313" key="1">
    <source>
        <dbReference type="EMBL" id="KTD62480.1"/>
    </source>
</evidence>
<protein>
    <submittedName>
        <fullName evidence="1">Putative Diguanylate phosphodiesterase (EAL domain)</fullName>
    </submittedName>
</protein>
<gene>
    <name evidence="1" type="ORF">Lsha_1180</name>
</gene>
<reference evidence="1 2" key="1">
    <citation type="submission" date="2015-11" db="EMBL/GenBank/DDBJ databases">
        <title>Genomic analysis of 38 Legionella species identifies large and diverse effector repertoires.</title>
        <authorList>
            <person name="Burstein D."/>
            <person name="Amaro F."/>
            <person name="Zusman T."/>
            <person name="Lifshitz Z."/>
            <person name="Cohen O."/>
            <person name="Gilbert J.A."/>
            <person name="Pupko T."/>
            <person name="Shuman H.A."/>
            <person name="Segal G."/>
        </authorList>
    </citation>
    <scope>NUCLEOTIDE SEQUENCE [LARGE SCALE GENOMIC DNA]</scope>
    <source>
        <strain evidence="1 2">ATCC 49655</strain>
    </source>
</reference>
<proteinExistence type="predicted"/>